<dbReference type="PANTHER" id="PTHR37984">
    <property type="entry name" value="PROTEIN CBG26694"/>
    <property type="match status" value="1"/>
</dbReference>
<name>A0A392LZA0_9FABA</name>
<dbReference type="Pfam" id="PF03732">
    <property type="entry name" value="Retrotrans_gag"/>
    <property type="match status" value="1"/>
</dbReference>
<dbReference type="InterPro" id="IPR050951">
    <property type="entry name" value="Retrovirus_Pol_polyprotein"/>
</dbReference>
<feature type="region of interest" description="Disordered" evidence="9">
    <location>
        <begin position="240"/>
        <end position="300"/>
    </location>
</feature>
<keyword evidence="4" id="KW-0540">Nuclease</keyword>
<evidence type="ECO:0000256" key="4">
    <source>
        <dbReference type="ARBA" id="ARBA00022722"/>
    </source>
</evidence>
<dbReference type="Gene3D" id="2.40.70.10">
    <property type="entry name" value="Acid Proteases"/>
    <property type="match status" value="1"/>
</dbReference>
<dbReference type="FunFam" id="3.10.20.370:FF:000001">
    <property type="entry name" value="Retrovirus-related Pol polyprotein from transposon 17.6-like protein"/>
    <property type="match status" value="1"/>
</dbReference>
<dbReference type="Gene3D" id="3.30.70.270">
    <property type="match status" value="2"/>
</dbReference>
<keyword evidence="12" id="KW-1185">Reference proteome</keyword>
<dbReference type="CDD" id="cd09274">
    <property type="entry name" value="RNase_HI_RT_Ty3"/>
    <property type="match status" value="1"/>
</dbReference>
<keyword evidence="5" id="KW-0255">Endonuclease</keyword>
<dbReference type="GO" id="GO:0008233">
    <property type="term" value="F:peptidase activity"/>
    <property type="evidence" value="ECO:0007669"/>
    <property type="project" value="UniProtKB-KW"/>
</dbReference>
<keyword evidence="6" id="KW-0378">Hydrolase</keyword>
<evidence type="ECO:0000256" key="8">
    <source>
        <dbReference type="ARBA" id="ARBA00023268"/>
    </source>
</evidence>
<dbReference type="Proteomes" id="UP000265520">
    <property type="component" value="Unassembled WGS sequence"/>
</dbReference>
<dbReference type="InterPro" id="IPR005162">
    <property type="entry name" value="Retrotrans_gag_dom"/>
</dbReference>
<feature type="compositionally biased region" description="Pro residues" evidence="9">
    <location>
        <begin position="273"/>
        <end position="285"/>
    </location>
</feature>
<dbReference type="PROSITE" id="PS50878">
    <property type="entry name" value="RT_POL"/>
    <property type="match status" value="1"/>
</dbReference>
<feature type="domain" description="Reverse transcriptase" evidence="10">
    <location>
        <begin position="612"/>
        <end position="791"/>
    </location>
</feature>
<dbReference type="CDD" id="cd00303">
    <property type="entry name" value="retropepsin_like"/>
    <property type="match status" value="1"/>
</dbReference>
<keyword evidence="3" id="KW-0548">Nucleotidyltransferase</keyword>
<dbReference type="Gene3D" id="3.10.10.10">
    <property type="entry name" value="HIV Type 1 Reverse Transcriptase, subunit A, domain 1"/>
    <property type="match status" value="1"/>
</dbReference>
<evidence type="ECO:0000259" key="10">
    <source>
        <dbReference type="PROSITE" id="PS50878"/>
    </source>
</evidence>
<dbReference type="InterPro" id="IPR041588">
    <property type="entry name" value="Integrase_H2C2"/>
</dbReference>
<evidence type="ECO:0000256" key="2">
    <source>
        <dbReference type="ARBA" id="ARBA00022679"/>
    </source>
</evidence>
<dbReference type="Pfam" id="PF08284">
    <property type="entry name" value="RVP_2"/>
    <property type="match status" value="1"/>
</dbReference>
<feature type="non-terminal residue" evidence="11">
    <location>
        <position position="1160"/>
    </location>
</feature>
<dbReference type="FunFam" id="1.10.340.70:FF:000001">
    <property type="entry name" value="Retrovirus-related Pol polyprotein from transposon gypsy-like Protein"/>
    <property type="match status" value="1"/>
</dbReference>
<evidence type="ECO:0000256" key="1">
    <source>
        <dbReference type="ARBA" id="ARBA00022670"/>
    </source>
</evidence>
<dbReference type="InterPro" id="IPR043128">
    <property type="entry name" value="Rev_trsase/Diguanyl_cyclase"/>
</dbReference>
<organism evidence="11 12">
    <name type="scientific">Trifolium medium</name>
    <dbReference type="NCBI Taxonomy" id="97028"/>
    <lineage>
        <taxon>Eukaryota</taxon>
        <taxon>Viridiplantae</taxon>
        <taxon>Streptophyta</taxon>
        <taxon>Embryophyta</taxon>
        <taxon>Tracheophyta</taxon>
        <taxon>Spermatophyta</taxon>
        <taxon>Magnoliopsida</taxon>
        <taxon>eudicotyledons</taxon>
        <taxon>Gunneridae</taxon>
        <taxon>Pentapetalae</taxon>
        <taxon>rosids</taxon>
        <taxon>fabids</taxon>
        <taxon>Fabales</taxon>
        <taxon>Fabaceae</taxon>
        <taxon>Papilionoideae</taxon>
        <taxon>50 kb inversion clade</taxon>
        <taxon>NPAAA clade</taxon>
        <taxon>Hologalegina</taxon>
        <taxon>IRL clade</taxon>
        <taxon>Trifolieae</taxon>
        <taxon>Trifolium</taxon>
    </lineage>
</organism>
<dbReference type="InterPro" id="IPR000477">
    <property type="entry name" value="RT_dom"/>
</dbReference>
<dbReference type="FunFam" id="3.30.70.270:FF:000020">
    <property type="entry name" value="Transposon Tf2-6 polyprotein-like Protein"/>
    <property type="match status" value="1"/>
</dbReference>
<dbReference type="Gene3D" id="1.10.340.70">
    <property type="match status" value="1"/>
</dbReference>
<dbReference type="GO" id="GO:0004519">
    <property type="term" value="F:endonuclease activity"/>
    <property type="evidence" value="ECO:0007669"/>
    <property type="project" value="UniProtKB-KW"/>
</dbReference>
<dbReference type="FunFam" id="3.10.10.10:FF:000007">
    <property type="entry name" value="Retrovirus-related Pol polyprotein from transposon 17.6-like Protein"/>
    <property type="match status" value="1"/>
</dbReference>
<comment type="caution">
    <text evidence="11">The sequence shown here is derived from an EMBL/GenBank/DDBJ whole genome shotgun (WGS) entry which is preliminary data.</text>
</comment>
<evidence type="ECO:0000256" key="6">
    <source>
        <dbReference type="ARBA" id="ARBA00022801"/>
    </source>
</evidence>
<dbReference type="Pfam" id="PF00078">
    <property type="entry name" value="RVT_1"/>
    <property type="match status" value="1"/>
</dbReference>
<keyword evidence="2" id="KW-0808">Transferase</keyword>
<dbReference type="InterPro" id="IPR021109">
    <property type="entry name" value="Peptidase_aspartic_dom_sf"/>
</dbReference>
<dbReference type="GO" id="GO:0003964">
    <property type="term" value="F:RNA-directed DNA polymerase activity"/>
    <property type="evidence" value="ECO:0007669"/>
    <property type="project" value="UniProtKB-KW"/>
</dbReference>
<dbReference type="InterPro" id="IPR041577">
    <property type="entry name" value="RT_RNaseH_2"/>
</dbReference>
<evidence type="ECO:0000256" key="9">
    <source>
        <dbReference type="SAM" id="MobiDB-lite"/>
    </source>
</evidence>
<dbReference type="Pfam" id="PF17921">
    <property type="entry name" value="Integrase_H2C2"/>
    <property type="match status" value="1"/>
</dbReference>
<dbReference type="CDD" id="cd01647">
    <property type="entry name" value="RT_LTR"/>
    <property type="match status" value="1"/>
</dbReference>
<evidence type="ECO:0000256" key="3">
    <source>
        <dbReference type="ARBA" id="ARBA00022695"/>
    </source>
</evidence>
<feature type="compositionally biased region" description="Polar residues" evidence="9">
    <location>
        <begin position="240"/>
        <end position="261"/>
    </location>
</feature>
<dbReference type="EMBL" id="LXQA010000929">
    <property type="protein sequence ID" value="MCH80329.1"/>
    <property type="molecule type" value="Genomic_DNA"/>
</dbReference>
<dbReference type="SUPFAM" id="SSF56672">
    <property type="entry name" value="DNA/RNA polymerases"/>
    <property type="match status" value="1"/>
</dbReference>
<feature type="compositionally biased region" description="Acidic residues" evidence="9">
    <location>
        <begin position="337"/>
        <end position="349"/>
    </location>
</feature>
<accession>A0A392LZA0</accession>
<feature type="compositionally biased region" description="Low complexity" evidence="9">
    <location>
        <begin position="262"/>
        <end position="272"/>
    </location>
</feature>
<protein>
    <submittedName>
        <fullName evidence="11">Ty3/gypsy retrotransposon protein</fullName>
    </submittedName>
</protein>
<evidence type="ECO:0000256" key="5">
    <source>
        <dbReference type="ARBA" id="ARBA00022759"/>
    </source>
</evidence>
<dbReference type="Gene3D" id="3.10.20.370">
    <property type="match status" value="1"/>
</dbReference>
<dbReference type="Pfam" id="PF17919">
    <property type="entry name" value="RT_RNaseH_2"/>
    <property type="match status" value="1"/>
</dbReference>
<evidence type="ECO:0000313" key="11">
    <source>
        <dbReference type="EMBL" id="MCH80329.1"/>
    </source>
</evidence>
<dbReference type="AlphaFoldDB" id="A0A392LZA0"/>
<dbReference type="GO" id="GO:0006508">
    <property type="term" value="P:proteolysis"/>
    <property type="evidence" value="ECO:0007669"/>
    <property type="project" value="UniProtKB-KW"/>
</dbReference>
<keyword evidence="8" id="KW-0511">Multifunctional enzyme</keyword>
<dbReference type="SUPFAM" id="SSF50630">
    <property type="entry name" value="Acid proteases"/>
    <property type="match status" value="1"/>
</dbReference>
<feature type="region of interest" description="Disordered" evidence="9">
    <location>
        <begin position="335"/>
        <end position="366"/>
    </location>
</feature>
<keyword evidence="7" id="KW-0695">RNA-directed DNA polymerase</keyword>
<proteinExistence type="predicted"/>
<evidence type="ECO:0000313" key="12">
    <source>
        <dbReference type="Proteomes" id="UP000265520"/>
    </source>
</evidence>
<keyword evidence="1" id="KW-0645">Protease</keyword>
<dbReference type="PANTHER" id="PTHR37984:SF5">
    <property type="entry name" value="PROTEIN NYNRIN-LIKE"/>
    <property type="match status" value="1"/>
</dbReference>
<dbReference type="InterPro" id="IPR043502">
    <property type="entry name" value="DNA/RNA_pol_sf"/>
</dbReference>
<reference evidence="11 12" key="1">
    <citation type="journal article" date="2018" name="Front. Plant Sci.">
        <title>Red Clover (Trifolium pratense) and Zigzag Clover (T. medium) - A Picture of Genomic Similarities and Differences.</title>
        <authorList>
            <person name="Dluhosova J."/>
            <person name="Istvanek J."/>
            <person name="Nedelnik J."/>
            <person name="Repkova J."/>
        </authorList>
    </citation>
    <scope>NUCLEOTIDE SEQUENCE [LARGE SCALE GENOMIC DNA]</scope>
    <source>
        <strain evidence="12">cv. 10/8</strain>
        <tissue evidence="11">Leaf</tissue>
    </source>
</reference>
<evidence type="ECO:0000256" key="7">
    <source>
        <dbReference type="ARBA" id="ARBA00022918"/>
    </source>
</evidence>
<sequence>MKELSEEVKKNAADMKKLYVETQIQFERFAAVSDARFQTMEGMQSTTYEKLDRINDAISLLLRNSAQNSSHGASNSYKAPFQVRNVKLDFPRFDGKNVMEWIFRAKQFFDYYDTPDNDRLTITSVHLDQDVVPWFQMNQRTNPFNSWVEFTRALELDFGPSIYDCPRASLFKLTQTGTVSDYYIQFNALANRVYGLSTDALVDCFISGLNPDIRRDVMIHTPISIVKDVSLAKVYEEKYNSTTKPQKTQNPHTQYQNRSLFNSNKPDNNQKPNNPPLLQTPPTRPMNPNQKNPNIKRISPAEMQLRKDKGLCYWCDDKFSFSHRCPNKHLMLLQSEPEPENDSDEETDPPDQPQNTMTMTSTDTDHHLSLNAMKGANSLGTMRFMGKIGKLQIQILIDGGSSDNFIQPRIAHFLKLPVEPTPCFKVLVGNGQIMTAEGVVKKLPVVIQEHEMLIPAYLLPIAGADLILGTAWLATLGPHMADYSALTLKLFHKGKFITLQGDPNIGPGQTQLHQLRRMQNTGSIDEVFTVERVHTDVINDTWEEMPADMAPELAMLLYTYRGLFRTPDGLPPQRLQNHAIPLKEGSQPVKVKPYRYPHSQKEQIEKMVKEMLDQGIIQISTSPFSSPIVLVKKKDGSWRFCTDYRALNAITVKDSFPMPTVDELLDELYGAKYFSKLDLRFGYHQILIQPEDRHKTAFRTHHGHYEWLVMPFGLTNAPATFQCLMNQIFQHALRKYVLVFFDDILVYSTNWKDHLTHLETVLQVLEQNTLYVKLSKCAFGVEEIEYLGHVVSGKGVAMEATKVEAVIKWPRPTNLKQLRGFLGLTGYYRRFIKSYAKIAAPLTDLLKKDAFCWNETTQKAFEELQQAVTSAPVLALPNFQHTFILETDASGIGVGAVLHQNGHPIAFFSKKLAPRNQKKSAYFREMLAIAEAISKFRHYLLGSKFIIRTDQKSLRSLMDQSLQTPEQQEWLHKFLGYDFVIEYKPGKENITADSLSRMFMMSWSEPKTKFMQQLLEEVNNNDKLQELIAQCKNHPQLKPHYTFKAGLLYWKGRVVIPDKFELIPMILQENHTSPIGGHSGNSRTMARITYQYFWHNMKKDIEEFVQNCAICQQAKSSHSLPAGLLQPLPIPSHVWEDIAMDFITGLPLSYGYTTIMVVID</sequence>
<gene>
    <name evidence="11" type="ORF">A2U01_0001096</name>
</gene>